<dbReference type="PANTHER" id="PTHR30146:SF148">
    <property type="entry name" value="HTH-TYPE TRANSCRIPTIONAL REPRESSOR PURR-RELATED"/>
    <property type="match status" value="1"/>
</dbReference>
<keyword evidence="7" id="KW-1185">Reference proteome</keyword>
<gene>
    <name evidence="6" type="ORF">EXU48_11995</name>
</gene>
<keyword evidence="2" id="KW-0805">Transcription regulation</keyword>
<name>A0ABY2E8E6_9MICO</name>
<evidence type="ECO:0000313" key="6">
    <source>
        <dbReference type="EMBL" id="TDE94156.1"/>
    </source>
</evidence>
<dbReference type="InterPro" id="IPR028082">
    <property type="entry name" value="Peripla_BP_I"/>
</dbReference>
<organism evidence="6 7">
    <name type="scientific">Occultella glacieicola</name>
    <dbReference type="NCBI Taxonomy" id="2518684"/>
    <lineage>
        <taxon>Bacteria</taxon>
        <taxon>Bacillati</taxon>
        <taxon>Actinomycetota</taxon>
        <taxon>Actinomycetes</taxon>
        <taxon>Micrococcales</taxon>
        <taxon>Ruaniaceae</taxon>
        <taxon>Occultella</taxon>
    </lineage>
</organism>
<accession>A0ABY2E8E6</accession>
<keyword evidence="1" id="KW-0678">Repressor</keyword>
<sequence>MAAARPRQLDIAKLAGVSQTTVSLALNGKTADYGINPETEQKIMDAARELGYVPNVTARALRGGRNRLIGVHAFEPLFPTGRESYYEEILVGIEQGAVRAGHDLVLFTSIHQHTGQANIFHEGRNRLRIADGAIILGFEQHDDELVRLADEGYRFVFVGRRERAATLGPYVSAEYAAAVRDVMSRVHALGHREVAYLGLRDRAEPRLERREGFRAGAAELGMAVVAETWAGAGEVEASWIRQVMDGGATVLLVESTGVLEEVAERVDELGVDIPGDLSVVGLDSITDPSAASHDWTHLLVPRREMGARAVELLLDVLDGRQEPTHHERLNCTFRPGGTLGAPAPGV</sequence>
<keyword evidence="4" id="KW-0804">Transcription</keyword>
<dbReference type="Gene3D" id="1.10.260.40">
    <property type="entry name" value="lambda repressor-like DNA-binding domains"/>
    <property type="match status" value="1"/>
</dbReference>
<dbReference type="RefSeq" id="WP_133107882.1">
    <property type="nucleotide sequence ID" value="NZ_SMNA01000005.1"/>
</dbReference>
<dbReference type="PROSITE" id="PS50932">
    <property type="entry name" value="HTH_LACI_2"/>
    <property type="match status" value="1"/>
</dbReference>
<dbReference type="SMART" id="SM00354">
    <property type="entry name" value="HTH_LACI"/>
    <property type="match status" value="1"/>
</dbReference>
<evidence type="ECO:0000256" key="2">
    <source>
        <dbReference type="ARBA" id="ARBA00023015"/>
    </source>
</evidence>
<proteinExistence type="predicted"/>
<evidence type="ECO:0000256" key="3">
    <source>
        <dbReference type="ARBA" id="ARBA00023125"/>
    </source>
</evidence>
<dbReference type="CDD" id="cd06267">
    <property type="entry name" value="PBP1_LacI_sugar_binding-like"/>
    <property type="match status" value="1"/>
</dbReference>
<comment type="caution">
    <text evidence="6">The sequence shown here is derived from an EMBL/GenBank/DDBJ whole genome shotgun (WGS) entry which is preliminary data.</text>
</comment>
<dbReference type="Pfam" id="PF00356">
    <property type="entry name" value="LacI"/>
    <property type="match status" value="1"/>
</dbReference>
<dbReference type="PANTHER" id="PTHR30146">
    <property type="entry name" value="LACI-RELATED TRANSCRIPTIONAL REPRESSOR"/>
    <property type="match status" value="1"/>
</dbReference>
<evidence type="ECO:0000256" key="1">
    <source>
        <dbReference type="ARBA" id="ARBA00022491"/>
    </source>
</evidence>
<protein>
    <submittedName>
        <fullName evidence="6">LacI family transcriptional regulator</fullName>
    </submittedName>
</protein>
<dbReference type="SUPFAM" id="SSF47413">
    <property type="entry name" value="lambda repressor-like DNA-binding domains"/>
    <property type="match status" value="1"/>
</dbReference>
<dbReference type="Pfam" id="PF13377">
    <property type="entry name" value="Peripla_BP_3"/>
    <property type="match status" value="1"/>
</dbReference>
<dbReference type="SUPFAM" id="SSF53822">
    <property type="entry name" value="Periplasmic binding protein-like I"/>
    <property type="match status" value="1"/>
</dbReference>
<keyword evidence="3" id="KW-0238">DNA-binding</keyword>
<dbReference type="EMBL" id="SMNA01000005">
    <property type="protein sequence ID" value="TDE94156.1"/>
    <property type="molecule type" value="Genomic_DNA"/>
</dbReference>
<feature type="domain" description="HTH lacI-type" evidence="5">
    <location>
        <begin position="6"/>
        <end position="63"/>
    </location>
</feature>
<dbReference type="InterPro" id="IPR046335">
    <property type="entry name" value="LacI/GalR-like_sensor"/>
</dbReference>
<dbReference type="Gene3D" id="3.40.50.2300">
    <property type="match status" value="2"/>
</dbReference>
<dbReference type="InterPro" id="IPR010982">
    <property type="entry name" value="Lambda_DNA-bd_dom_sf"/>
</dbReference>
<dbReference type="CDD" id="cd01392">
    <property type="entry name" value="HTH_LacI"/>
    <property type="match status" value="1"/>
</dbReference>
<evidence type="ECO:0000313" key="7">
    <source>
        <dbReference type="Proteomes" id="UP000504882"/>
    </source>
</evidence>
<dbReference type="Proteomes" id="UP000504882">
    <property type="component" value="Unassembled WGS sequence"/>
</dbReference>
<evidence type="ECO:0000256" key="4">
    <source>
        <dbReference type="ARBA" id="ARBA00023163"/>
    </source>
</evidence>
<evidence type="ECO:0000259" key="5">
    <source>
        <dbReference type="PROSITE" id="PS50932"/>
    </source>
</evidence>
<reference evidence="6 7" key="1">
    <citation type="submission" date="2019-03" db="EMBL/GenBank/DDBJ databases">
        <title>Genomic features of bacteria from cold environments.</title>
        <authorList>
            <person name="Shen L."/>
        </authorList>
    </citation>
    <scope>NUCLEOTIDE SEQUENCE [LARGE SCALE GENOMIC DNA]</scope>
    <source>
        <strain evidence="7">T3246-1</strain>
    </source>
</reference>
<dbReference type="InterPro" id="IPR000843">
    <property type="entry name" value="HTH_LacI"/>
</dbReference>